<name>K5VND8_PHACS</name>
<evidence type="ECO:0000313" key="2">
    <source>
        <dbReference type="EMBL" id="EKM48114.1"/>
    </source>
</evidence>
<evidence type="ECO:0000313" key="3">
    <source>
        <dbReference type="Proteomes" id="UP000008370"/>
    </source>
</evidence>
<dbReference type="InParanoid" id="K5VND8"/>
<dbReference type="InterPro" id="IPR001810">
    <property type="entry name" value="F-box_dom"/>
</dbReference>
<sequence>MFPTSESCLAPLSFHTNDMAELALTDVDGDVLVDIFLQLSVKDLLRVRQTCRYLYDLTHTKNVWVHILRRDLISARLPFPSCCRPVRDLTGPQLEALLSHALCLERDILQPPERRSLHIVPLHQKRSVTWVKLVRAQWLVVAASDASVSVLSIWSLASLLDSRGSQGLLSEIHLSGPVRGAILDLADDRDGRDDQVIVALDICSPQPSIQVFQLFGDGAGVPTFSHLVTLDDAAHLRALRGATICFALHHELSVPCVWDWQRNVVVRLCDQPDPLGGCMAMDIWDNFVAVVTPERLQLFNTLNDTEMAVRKTLLEFRGEVSFADVVFSSRPSDGATDGTGASTPMIHLCICDYLGLHVFRLLDVSSELQHFYDVRRWSSPLPLVADPAFMPYEVAPRFGPGCTSVSWINAFEVGKGAYTFANGRLPAVGARAPRWQRTPDDGPCFRLAAPHMPALYFHAVRDLDEALGLLVAGNAFGELVLCRFGGSALRELDGCFQEVRLPTIKNGLPFQTTTQSTPAPPFPYAGPHRLSDASAQTLLATWKAHPPAQRANDDAAHDWQTPASLAPPLDPLWHDLFLARHGRAARLLHARHYLGTPVPLLFDRARTRVVLSVGGVRFVWCPHHDHDGDA</sequence>
<dbReference type="Pfam" id="PF12937">
    <property type="entry name" value="F-box-like"/>
    <property type="match status" value="1"/>
</dbReference>
<gene>
    <name evidence="2" type="ORF">PHACADRAFT_203235</name>
</gene>
<keyword evidence="3" id="KW-1185">Reference proteome</keyword>
<dbReference type="Proteomes" id="UP000008370">
    <property type="component" value="Unassembled WGS sequence"/>
</dbReference>
<dbReference type="InterPro" id="IPR036047">
    <property type="entry name" value="F-box-like_dom_sf"/>
</dbReference>
<dbReference type="PROSITE" id="PS50181">
    <property type="entry name" value="FBOX"/>
    <property type="match status" value="1"/>
</dbReference>
<dbReference type="HOGENOM" id="CLU_437480_0_0_1"/>
<dbReference type="AlphaFoldDB" id="K5VND8"/>
<feature type="domain" description="F-box" evidence="1">
    <location>
        <begin position="21"/>
        <end position="67"/>
    </location>
</feature>
<dbReference type="Gene3D" id="1.20.1280.50">
    <property type="match status" value="1"/>
</dbReference>
<organism evidence="2 3">
    <name type="scientific">Phanerochaete carnosa (strain HHB-10118-sp)</name>
    <name type="common">White-rot fungus</name>
    <name type="synonym">Peniophora carnosa</name>
    <dbReference type="NCBI Taxonomy" id="650164"/>
    <lineage>
        <taxon>Eukaryota</taxon>
        <taxon>Fungi</taxon>
        <taxon>Dikarya</taxon>
        <taxon>Basidiomycota</taxon>
        <taxon>Agaricomycotina</taxon>
        <taxon>Agaricomycetes</taxon>
        <taxon>Polyporales</taxon>
        <taxon>Phanerochaetaceae</taxon>
        <taxon>Phanerochaete</taxon>
    </lineage>
</organism>
<protein>
    <recommendedName>
        <fullName evidence="1">F-box domain-containing protein</fullName>
    </recommendedName>
</protein>
<feature type="non-terminal residue" evidence="2">
    <location>
        <position position="1"/>
    </location>
</feature>
<dbReference type="RefSeq" id="XP_007403334.1">
    <property type="nucleotide sequence ID" value="XM_007403272.1"/>
</dbReference>
<dbReference type="EMBL" id="JH931425">
    <property type="protein sequence ID" value="EKM48114.1"/>
    <property type="molecule type" value="Genomic_DNA"/>
</dbReference>
<dbReference type="SUPFAM" id="SSF81383">
    <property type="entry name" value="F-box domain"/>
    <property type="match status" value="1"/>
</dbReference>
<dbReference type="GeneID" id="18912108"/>
<reference evidence="2 3" key="1">
    <citation type="journal article" date="2012" name="BMC Genomics">
        <title>Comparative genomics of the white-rot fungi, Phanerochaete carnosa and P. chrysosporium, to elucidate the genetic basis of the distinct wood types they colonize.</title>
        <authorList>
            <person name="Suzuki H."/>
            <person name="MacDonald J."/>
            <person name="Syed K."/>
            <person name="Salamov A."/>
            <person name="Hori C."/>
            <person name="Aerts A."/>
            <person name="Henrissat B."/>
            <person name="Wiebenga A."/>
            <person name="vanKuyk P.A."/>
            <person name="Barry K."/>
            <person name="Lindquist E."/>
            <person name="LaButti K."/>
            <person name="Lapidus A."/>
            <person name="Lucas S."/>
            <person name="Coutinho P."/>
            <person name="Gong Y."/>
            <person name="Samejima M."/>
            <person name="Mahadevan R."/>
            <person name="Abou-Zaid M."/>
            <person name="de Vries R.P."/>
            <person name="Igarashi K."/>
            <person name="Yadav J.S."/>
            <person name="Grigoriev I.V."/>
            <person name="Master E.R."/>
        </authorList>
    </citation>
    <scope>NUCLEOTIDE SEQUENCE [LARGE SCALE GENOMIC DNA]</scope>
    <source>
        <strain evidence="2 3">HHB-10118-sp</strain>
    </source>
</reference>
<dbReference type="OrthoDB" id="3193353at2759"/>
<evidence type="ECO:0000259" key="1">
    <source>
        <dbReference type="PROSITE" id="PS50181"/>
    </source>
</evidence>
<proteinExistence type="predicted"/>
<dbReference type="KEGG" id="pco:PHACADRAFT_203235"/>
<accession>K5VND8</accession>